<proteinExistence type="predicted"/>
<dbReference type="InterPro" id="IPR043519">
    <property type="entry name" value="NT_sf"/>
</dbReference>
<accession>C7XX48</accession>
<dbReference type="Pfam" id="PF04607">
    <property type="entry name" value="RelA_SpoT"/>
    <property type="match status" value="1"/>
</dbReference>
<dbReference type="AlphaFoldDB" id="C7XX48"/>
<dbReference type="eggNOG" id="COG2357">
    <property type="taxonomic scope" value="Bacteria"/>
</dbReference>
<comment type="pathway">
    <text evidence="1">Purine metabolism; ppGpp biosynthesis; ppGpp from GTP: step 1/2.</text>
</comment>
<dbReference type="CDD" id="cd05399">
    <property type="entry name" value="NT_Rel-Spo_like"/>
    <property type="match status" value="1"/>
</dbReference>
<dbReference type="PANTHER" id="PTHR47837:SF2">
    <property type="entry name" value="GTP PYROPHOSPHOKINASE YWAC"/>
    <property type="match status" value="1"/>
</dbReference>
<name>C7XX48_9LACO</name>
<dbReference type="EMBL" id="GG698805">
    <property type="protein sequence ID" value="EEU29868.1"/>
    <property type="molecule type" value="Genomic_DNA"/>
</dbReference>
<reference evidence="3 4" key="1">
    <citation type="submission" date="2009-06" db="EMBL/GenBank/DDBJ databases">
        <title>The Genome Sequence of Lactobacillus coleohominis strain 101-4-CHN.</title>
        <authorList>
            <consortium name="The Broad Institute Genome Sequencing Platform"/>
            <person name="Ward D."/>
            <person name="Young S.K."/>
            <person name="Zeng Q."/>
            <person name="Koehrsen M."/>
            <person name="Alvarado L."/>
            <person name="Berlin A."/>
            <person name="Borenstein D."/>
            <person name="Chen Z."/>
            <person name="Engels R."/>
            <person name="Freedman E."/>
            <person name="Gellesch M."/>
            <person name="Goldberg J."/>
            <person name="Griggs A."/>
            <person name="Gujja S."/>
            <person name="Heiman D."/>
            <person name="Hepburn T."/>
            <person name="Howarth C."/>
            <person name="Jen D."/>
            <person name="Larson L."/>
            <person name="Lewis B."/>
            <person name="Mehta T."/>
            <person name="Park D."/>
            <person name="Pearson M."/>
            <person name="Roberts A."/>
            <person name="Saif S."/>
            <person name="Shea T."/>
            <person name="Shenoy N."/>
            <person name="Sisk P."/>
            <person name="Stolte C."/>
            <person name="Sykes S."/>
            <person name="Walk T."/>
            <person name="White J."/>
            <person name="Yandava C."/>
            <person name="Liu Y."/>
            <person name="Xu Q."/>
            <person name="Lander E."/>
            <person name="Nusbaum C."/>
            <person name="Galagan J."/>
            <person name="Birren B."/>
        </authorList>
    </citation>
    <scope>NUCLEOTIDE SEQUENCE [LARGE SCALE GENOMIC DNA]</scope>
    <source>
        <strain evidence="3 4">101-4-CHN</strain>
    </source>
</reference>
<dbReference type="STRING" id="575594.HMPREF0501_01333"/>
<evidence type="ECO:0000256" key="1">
    <source>
        <dbReference type="ARBA" id="ARBA00004976"/>
    </source>
</evidence>
<feature type="domain" description="RelA/SpoT" evidence="2">
    <location>
        <begin position="3"/>
        <end position="95"/>
    </location>
</feature>
<dbReference type="PANTHER" id="PTHR47837">
    <property type="entry name" value="GTP PYROPHOSPHOKINASE YJBM"/>
    <property type="match status" value="1"/>
</dbReference>
<organism evidence="3 4">
    <name type="scientific">Limosilactobacillus coleohominis 101-4-CHN</name>
    <dbReference type="NCBI Taxonomy" id="575594"/>
    <lineage>
        <taxon>Bacteria</taxon>
        <taxon>Bacillati</taxon>
        <taxon>Bacillota</taxon>
        <taxon>Bacilli</taxon>
        <taxon>Lactobacillales</taxon>
        <taxon>Lactobacillaceae</taxon>
        <taxon>Limosilactobacillus</taxon>
    </lineage>
</organism>
<gene>
    <name evidence="3" type="ORF">HMPREF0501_01333</name>
</gene>
<evidence type="ECO:0000259" key="2">
    <source>
        <dbReference type="SMART" id="SM00954"/>
    </source>
</evidence>
<sequence length="128" mass="14862">MGQNCLQFIDDIDHCLSLLHKADWCSIVKEKDYITNAKPNGYRSYHVILYLRTPYQDIDGQVPGHFFAEIQLRTIAMDSWASLEHEMKYKLNIQNAARIGKELKRCADQLASCDVQMQTIRQLINESK</sequence>
<protein>
    <submittedName>
        <fullName evidence="3">RelA/SpoT domain protein</fullName>
    </submittedName>
</protein>
<dbReference type="Gene3D" id="3.30.460.10">
    <property type="entry name" value="Beta Polymerase, domain 2"/>
    <property type="match status" value="1"/>
</dbReference>
<keyword evidence="4" id="KW-1185">Reference proteome</keyword>
<dbReference type="InterPro" id="IPR007685">
    <property type="entry name" value="RelA_SpoT"/>
</dbReference>
<evidence type="ECO:0000313" key="3">
    <source>
        <dbReference type="EMBL" id="EEU29868.1"/>
    </source>
</evidence>
<dbReference type="Gene3D" id="1.10.287.860">
    <property type="entry name" value="Nucleotidyltransferase"/>
    <property type="match status" value="1"/>
</dbReference>
<dbReference type="InterPro" id="IPR052366">
    <property type="entry name" value="GTP_Pyrophosphokinase"/>
</dbReference>
<dbReference type="UniPathway" id="UPA00908">
    <property type="reaction ID" value="UER00884"/>
</dbReference>
<evidence type="ECO:0000313" key="4">
    <source>
        <dbReference type="Proteomes" id="UP000003987"/>
    </source>
</evidence>
<dbReference type="GO" id="GO:0015970">
    <property type="term" value="P:guanosine tetraphosphate biosynthetic process"/>
    <property type="evidence" value="ECO:0007669"/>
    <property type="project" value="UniProtKB-UniPathway"/>
</dbReference>
<dbReference type="Proteomes" id="UP000003987">
    <property type="component" value="Unassembled WGS sequence"/>
</dbReference>
<dbReference type="SMART" id="SM00954">
    <property type="entry name" value="RelA_SpoT"/>
    <property type="match status" value="1"/>
</dbReference>
<dbReference type="SUPFAM" id="SSF81301">
    <property type="entry name" value="Nucleotidyltransferase"/>
    <property type="match status" value="1"/>
</dbReference>
<dbReference type="HOGENOM" id="CLU_077095_3_0_9"/>